<proteinExistence type="inferred from homology"/>
<dbReference type="Gene3D" id="3.40.190.10">
    <property type="entry name" value="Periplasmic binding protein-like II"/>
    <property type="match status" value="2"/>
</dbReference>
<dbReference type="RefSeq" id="WP_149810462.1">
    <property type="nucleotide sequence ID" value="NZ_VUKA01000001.1"/>
</dbReference>
<dbReference type="InterPro" id="IPR036390">
    <property type="entry name" value="WH_DNA-bd_sf"/>
</dbReference>
<evidence type="ECO:0000256" key="4">
    <source>
        <dbReference type="ARBA" id="ARBA00023163"/>
    </source>
</evidence>
<feature type="domain" description="HTH lysR-type" evidence="5">
    <location>
        <begin position="9"/>
        <end position="66"/>
    </location>
</feature>
<comment type="similarity">
    <text evidence="1">Belongs to the LysR transcriptional regulatory family.</text>
</comment>
<dbReference type="PRINTS" id="PR00039">
    <property type="entry name" value="HTHLYSR"/>
</dbReference>
<dbReference type="Pfam" id="PF00126">
    <property type="entry name" value="HTH_1"/>
    <property type="match status" value="1"/>
</dbReference>
<reference evidence="6 7" key="1">
    <citation type="journal article" date="2015" name="Int. J. Syst. Evol. Microbiol.">
        <title>Roseomonas oryzae sp. nov., isolated from paddy rhizosphere soil.</title>
        <authorList>
            <person name="Ramaprasad E.V."/>
            <person name="Sasikala Ch."/>
            <person name="Ramana Ch.V."/>
        </authorList>
    </citation>
    <scope>NUCLEOTIDE SEQUENCE [LARGE SCALE GENOMIC DNA]</scope>
    <source>
        <strain evidence="6 7">KCTC 42542</strain>
    </source>
</reference>
<dbReference type="PANTHER" id="PTHR30118">
    <property type="entry name" value="HTH-TYPE TRANSCRIPTIONAL REGULATOR LEUO-RELATED"/>
    <property type="match status" value="1"/>
</dbReference>
<evidence type="ECO:0000259" key="5">
    <source>
        <dbReference type="PROSITE" id="PS50931"/>
    </source>
</evidence>
<dbReference type="SUPFAM" id="SSF46785">
    <property type="entry name" value="Winged helix' DNA-binding domain"/>
    <property type="match status" value="1"/>
</dbReference>
<dbReference type="OrthoDB" id="9774011at2"/>
<sequence length="313" mass="33695">MNGIDALALDGHALRLFLAVLDTGSVTLAAERLGLSQSAASHGLNRLRASLGDPLFVKSGRGITATAHARGLAAPVQALLDGIQNLGRQRPFDPATAAFSLTIAANDFQRDLLLPAFFARVQAQVERFSLRVVPSGAPAAALLREQGCELLVTPLPPSGTDILQKRLLSDRFACFYDPDARAAPRGREDYLAARHITVIHPEGEKLDFDRRLESLGVTRDIALRVADFTGVAGFLRGSSMLATLPGMLRRSALRGFASVPVPPRLGSRGAAPPDRLPLYMVWHRRHQQEARHAWLRAQLAAVAQAVQPPADPA</sequence>
<evidence type="ECO:0000256" key="3">
    <source>
        <dbReference type="ARBA" id="ARBA00023125"/>
    </source>
</evidence>
<dbReference type="CDD" id="cd08417">
    <property type="entry name" value="PBP2_Nitroaromatics_like"/>
    <property type="match status" value="1"/>
</dbReference>
<dbReference type="GO" id="GO:0003677">
    <property type="term" value="F:DNA binding"/>
    <property type="evidence" value="ECO:0007669"/>
    <property type="project" value="UniProtKB-KW"/>
</dbReference>
<dbReference type="PANTHER" id="PTHR30118:SF6">
    <property type="entry name" value="HTH-TYPE TRANSCRIPTIONAL REGULATOR LEUO"/>
    <property type="match status" value="1"/>
</dbReference>
<dbReference type="InterPro" id="IPR005119">
    <property type="entry name" value="LysR_subst-bd"/>
</dbReference>
<gene>
    <name evidence="6" type="ORF">F0Q34_02080</name>
</gene>
<organism evidence="6 7">
    <name type="scientific">Teichococcus oryzae</name>
    <dbReference type="NCBI Taxonomy" id="1608942"/>
    <lineage>
        <taxon>Bacteria</taxon>
        <taxon>Pseudomonadati</taxon>
        <taxon>Pseudomonadota</taxon>
        <taxon>Alphaproteobacteria</taxon>
        <taxon>Acetobacterales</taxon>
        <taxon>Roseomonadaceae</taxon>
        <taxon>Roseomonas</taxon>
    </lineage>
</organism>
<dbReference type="Proteomes" id="UP000322110">
    <property type="component" value="Unassembled WGS sequence"/>
</dbReference>
<evidence type="ECO:0000313" key="6">
    <source>
        <dbReference type="EMBL" id="KAA2214525.1"/>
    </source>
</evidence>
<evidence type="ECO:0000256" key="2">
    <source>
        <dbReference type="ARBA" id="ARBA00023015"/>
    </source>
</evidence>
<dbReference type="Pfam" id="PF03466">
    <property type="entry name" value="LysR_substrate"/>
    <property type="match status" value="1"/>
</dbReference>
<dbReference type="InterPro" id="IPR000847">
    <property type="entry name" value="LysR_HTH_N"/>
</dbReference>
<accession>A0A5B2TKI9</accession>
<keyword evidence="4" id="KW-0804">Transcription</keyword>
<dbReference type="GO" id="GO:0003700">
    <property type="term" value="F:DNA-binding transcription factor activity"/>
    <property type="evidence" value="ECO:0007669"/>
    <property type="project" value="InterPro"/>
</dbReference>
<dbReference type="InterPro" id="IPR037402">
    <property type="entry name" value="YidZ_PBP2"/>
</dbReference>
<evidence type="ECO:0000256" key="1">
    <source>
        <dbReference type="ARBA" id="ARBA00009437"/>
    </source>
</evidence>
<dbReference type="EMBL" id="VUKA01000001">
    <property type="protein sequence ID" value="KAA2214525.1"/>
    <property type="molecule type" value="Genomic_DNA"/>
</dbReference>
<dbReference type="PROSITE" id="PS50931">
    <property type="entry name" value="HTH_LYSR"/>
    <property type="match status" value="1"/>
</dbReference>
<dbReference type="AlphaFoldDB" id="A0A5B2TKI9"/>
<dbReference type="Gene3D" id="1.10.10.10">
    <property type="entry name" value="Winged helix-like DNA-binding domain superfamily/Winged helix DNA-binding domain"/>
    <property type="match status" value="1"/>
</dbReference>
<protein>
    <submittedName>
        <fullName evidence="6">LysR family transcriptional regulator</fullName>
    </submittedName>
</protein>
<dbReference type="SUPFAM" id="SSF53850">
    <property type="entry name" value="Periplasmic binding protein-like II"/>
    <property type="match status" value="1"/>
</dbReference>
<comment type="caution">
    <text evidence="6">The sequence shown here is derived from an EMBL/GenBank/DDBJ whole genome shotgun (WGS) entry which is preliminary data.</text>
</comment>
<keyword evidence="3" id="KW-0238">DNA-binding</keyword>
<keyword evidence="2" id="KW-0805">Transcription regulation</keyword>
<dbReference type="InterPro" id="IPR036388">
    <property type="entry name" value="WH-like_DNA-bd_sf"/>
</dbReference>
<keyword evidence="7" id="KW-1185">Reference proteome</keyword>
<dbReference type="InterPro" id="IPR050389">
    <property type="entry name" value="LysR-type_TF"/>
</dbReference>
<name>A0A5B2TKI9_9PROT</name>
<evidence type="ECO:0000313" key="7">
    <source>
        <dbReference type="Proteomes" id="UP000322110"/>
    </source>
</evidence>